<gene>
    <name evidence="2" type="ORF">M513_08490</name>
</gene>
<proteinExistence type="predicted"/>
<dbReference type="Pfam" id="PF15018">
    <property type="entry name" value="InaF-motif"/>
    <property type="match status" value="1"/>
</dbReference>
<evidence type="ECO:0000313" key="2">
    <source>
        <dbReference type="EMBL" id="KFD50683.1"/>
    </source>
</evidence>
<accession>A0A085M0D7</accession>
<evidence type="ECO:0000313" key="3">
    <source>
        <dbReference type="Proteomes" id="UP000030764"/>
    </source>
</evidence>
<evidence type="ECO:0000256" key="1">
    <source>
        <dbReference type="SAM" id="Phobius"/>
    </source>
</evidence>
<dbReference type="AlphaFoldDB" id="A0A085M0D7"/>
<dbReference type="PANTHER" id="PTHR21301">
    <property type="entry name" value="REVERSE TRANSCRIPTASE"/>
    <property type="match status" value="1"/>
</dbReference>
<dbReference type="PANTHER" id="PTHR21301:SF11">
    <property type="entry name" value="GIY-YIG DOMAIN-CONTAINING PROTEIN"/>
    <property type="match status" value="1"/>
</dbReference>
<sequence>MEPMLGLSRLSGGLSSGQTALATSGGASDVQGVAGEVQEGAGAEKLRNDVSLFLNRITKLYVVVSSAPIDLNSLLRKMSSLLYSYHLTLGLSVVNITVQHYLSLSPVLAKIFIEHLEDKAFNNTNAACVPRLFKRYIDEIFAIVETEKESRDQLPFLDALVTRSPCRLKATVYRKPTHSDRCLHFASHHLRLAMTAIIRGWIRFATVIGYICSVCLPAIALSIYYVGFWDPQYKEKRTFDSSIDHVHVVDPSPDQNPLAVSQMKSGMKEEREQHQGNLILLPTDTLKKDEEERPEGIRYQWILRLDSVKGQGLRIYSFCAKYSRVLEIEAFALIATFLNLRRPYAFTRFAGLKRSFE</sequence>
<protein>
    <submittedName>
        <fullName evidence="2">Uncharacterized protein</fullName>
    </submittedName>
</protein>
<reference evidence="2 3" key="1">
    <citation type="journal article" date="2014" name="Nat. Genet.">
        <title>Genome and transcriptome of the porcine whipworm Trichuris suis.</title>
        <authorList>
            <person name="Jex A.R."/>
            <person name="Nejsum P."/>
            <person name="Schwarz E.M."/>
            <person name="Hu L."/>
            <person name="Young N.D."/>
            <person name="Hall R.S."/>
            <person name="Korhonen P.K."/>
            <person name="Liao S."/>
            <person name="Thamsborg S."/>
            <person name="Xia J."/>
            <person name="Xu P."/>
            <person name="Wang S."/>
            <person name="Scheerlinck J.P."/>
            <person name="Hofmann A."/>
            <person name="Sternberg P.W."/>
            <person name="Wang J."/>
            <person name="Gasser R.B."/>
        </authorList>
    </citation>
    <scope>NUCLEOTIDE SEQUENCE [LARGE SCALE GENOMIC DNA]</scope>
    <source>
        <strain evidence="2">DCEP-RM93M</strain>
    </source>
</reference>
<dbReference type="Proteomes" id="UP000030764">
    <property type="component" value="Unassembled WGS sequence"/>
</dbReference>
<feature type="transmembrane region" description="Helical" evidence="1">
    <location>
        <begin position="201"/>
        <end position="227"/>
    </location>
</feature>
<keyword evidence="1" id="KW-0472">Membrane</keyword>
<keyword evidence="3" id="KW-1185">Reference proteome</keyword>
<keyword evidence="1" id="KW-0812">Transmembrane</keyword>
<organism evidence="2 3">
    <name type="scientific">Trichuris suis</name>
    <name type="common">pig whipworm</name>
    <dbReference type="NCBI Taxonomy" id="68888"/>
    <lineage>
        <taxon>Eukaryota</taxon>
        <taxon>Metazoa</taxon>
        <taxon>Ecdysozoa</taxon>
        <taxon>Nematoda</taxon>
        <taxon>Enoplea</taxon>
        <taxon>Dorylaimia</taxon>
        <taxon>Trichinellida</taxon>
        <taxon>Trichuridae</taxon>
        <taxon>Trichuris</taxon>
    </lineage>
</organism>
<name>A0A085M0D7_9BILA</name>
<dbReference type="InterPro" id="IPR029162">
    <property type="entry name" value="InaF-motif"/>
</dbReference>
<keyword evidence="1" id="KW-1133">Transmembrane helix</keyword>
<dbReference type="EMBL" id="KL363250">
    <property type="protein sequence ID" value="KFD50683.1"/>
    <property type="molecule type" value="Genomic_DNA"/>
</dbReference>